<proteinExistence type="predicted"/>
<dbReference type="RefSeq" id="WP_308703056.1">
    <property type="nucleotide sequence ID" value="NZ_AP027463.1"/>
</dbReference>
<dbReference type="Proteomes" id="UP001227831">
    <property type="component" value="Unassembled WGS sequence"/>
</dbReference>
<dbReference type="Pfam" id="PF13238">
    <property type="entry name" value="AAA_18"/>
    <property type="match status" value="1"/>
</dbReference>
<keyword evidence="2" id="KW-1185">Reference proteome</keyword>
<name>A0ABU1A8V5_9LACO</name>
<protein>
    <submittedName>
        <fullName evidence="1">AAA family ATPase</fullName>
    </submittedName>
</protein>
<evidence type="ECO:0000313" key="1">
    <source>
        <dbReference type="EMBL" id="MDQ7937303.1"/>
    </source>
</evidence>
<dbReference type="SUPFAM" id="SSF52540">
    <property type="entry name" value="P-loop containing nucleoside triphosphate hydrolases"/>
    <property type="match status" value="1"/>
</dbReference>
<comment type="caution">
    <text evidence="1">The sequence shown here is derived from an EMBL/GenBank/DDBJ whole genome shotgun (WGS) entry which is preliminary data.</text>
</comment>
<sequence>MRKKKLILIGGPMGIGKTTLGKYLVNHCLTNAVLLDGDWCWYMHPWLVNDENKQMVMRNSQFLLNSFIANSNLETIVFVWVMHQQAIIDDLLAGLTGDFDVYSFSLIASEAELTKRFSQDINAGIRQPSALSDALSRLPLYAKVASTKIDVTGKCYQQIAPVILAAVGK</sequence>
<dbReference type="EMBL" id="JAVCWF010000001">
    <property type="protein sequence ID" value="MDQ7937303.1"/>
    <property type="molecule type" value="Genomic_DNA"/>
</dbReference>
<accession>A0ABU1A8V5</accession>
<dbReference type="InterPro" id="IPR027417">
    <property type="entry name" value="P-loop_NTPase"/>
</dbReference>
<evidence type="ECO:0000313" key="2">
    <source>
        <dbReference type="Proteomes" id="UP001227831"/>
    </source>
</evidence>
<dbReference type="Gene3D" id="3.40.50.300">
    <property type="entry name" value="P-loop containing nucleotide triphosphate hydrolases"/>
    <property type="match status" value="1"/>
</dbReference>
<reference evidence="1 2" key="1">
    <citation type="journal article" date="2023" name="Int. J. Syst. Evol. Microbiol.">
        <title>Lactiplantibacillus brownii sp. nov., a novel psychrotolerant species isolated from sauerkraut.</title>
        <authorList>
            <person name="Heng Y.C."/>
            <person name="Silvaraju S."/>
            <person name="Lee J.K.Y."/>
            <person name="Kittelmann S."/>
        </authorList>
    </citation>
    <scope>NUCLEOTIDE SEQUENCE [LARGE SCALE GENOMIC DNA]</scope>
    <source>
        <strain evidence="1 2">WILCCON 0030</strain>
    </source>
</reference>
<organism evidence="1 2">
    <name type="scientific">Lactiplantibacillus brownii</name>
    <dbReference type="NCBI Taxonomy" id="3069269"/>
    <lineage>
        <taxon>Bacteria</taxon>
        <taxon>Bacillati</taxon>
        <taxon>Bacillota</taxon>
        <taxon>Bacilli</taxon>
        <taxon>Lactobacillales</taxon>
        <taxon>Lactobacillaceae</taxon>
        <taxon>Lactiplantibacillus</taxon>
    </lineage>
</organism>
<gene>
    <name evidence="1" type="ORF">RA086_06640</name>
</gene>